<dbReference type="PANTHER" id="PTHR10937:SF17">
    <property type="entry name" value="GLUCOSAMINE-FRUCTOSE-6-PHOSPHATE AMINOTRANSFERASE"/>
    <property type="match status" value="1"/>
</dbReference>
<dbReference type="CDD" id="cd05008">
    <property type="entry name" value="SIS_GlmS_GlmD_1"/>
    <property type="match status" value="1"/>
</dbReference>
<keyword evidence="4" id="KW-1185">Reference proteome</keyword>
<sequence length="377" mass="42627">MNFKSKMYDYICETPLVLMDIIKRRKEITKEFVTFYQDKTIDQIYVIGSGTSYHAGLSAKAYLEEILNIKVFNCYPTQFERNEKIFNKNTLVIGISQGGQSLSTVSGLDSAAKRGLYTAALSENPTALIFEHADTATRLFVGNEKCGAKTKGYAGTTVTLMMMLTEWAIAKGIVTETAAQDYFQRMFRVIANMEMITAEATKWYGRIKEEFLPAKRIIVVGYDGMYADVLEGALKILETVRQGVTGYDIEEFFHGIYNSITETSHIFYLASQGDYKPRVQKLVNILNEWTPHHYMIASPEGMLQTSSKDLICEFTEDPLFSPWEYIIPLQVIACLAPQDLGINPDIPKDPEFHKKIGSKVLDGIRDQYSEDNGETND</sequence>
<dbReference type="RefSeq" id="WP_346065664.1">
    <property type="nucleotide sequence ID" value="NZ_BRPJ01000061.1"/>
</dbReference>
<comment type="caution">
    <text evidence="3">The sequence shown here is derived from an EMBL/GenBank/DDBJ whole genome shotgun (WGS) entry which is preliminary data.</text>
</comment>
<dbReference type="InterPro" id="IPR035490">
    <property type="entry name" value="GlmS/FrlB_SIS"/>
</dbReference>
<name>A0ABQ5M8G4_9FIRM</name>
<gene>
    <name evidence="3" type="ORF">LAD12857_31630</name>
</gene>
<evidence type="ECO:0000313" key="3">
    <source>
        <dbReference type="EMBL" id="GLB31240.1"/>
    </source>
</evidence>
<proteinExistence type="predicted"/>
<reference evidence="3 4" key="1">
    <citation type="journal article" date="2024" name="Int. J. Syst. Evol. Microbiol.">
        <title>Lacrimispora brassicae sp. nov. isolated from fermented cabbage, and proposal of Clostridium indicum Gundawar et al. 2019 and Clostridium methoxybenzovorans Mechichi et al. 1999 as heterotypic synonyms of Lacrimispora amygdalina (Parshina et al. 2003) Haas and Blanchard 2020 and Lacrimispora indolis (McClung and McCoy 1957) Haas and Blanchard 2020, respectively.</title>
        <authorList>
            <person name="Kobayashi H."/>
            <person name="Tanizawa Y."/>
            <person name="Sakamoto M."/>
            <person name="Ohkuma M."/>
            <person name="Tohno M."/>
        </authorList>
    </citation>
    <scope>NUCLEOTIDE SEQUENCE [LARGE SCALE GENOMIC DNA]</scope>
    <source>
        <strain evidence="3 4">DSM 12857</strain>
    </source>
</reference>
<evidence type="ECO:0000256" key="1">
    <source>
        <dbReference type="ARBA" id="ARBA00022737"/>
    </source>
</evidence>
<accession>A0ABQ5M8G4</accession>
<dbReference type="InterPro" id="IPR035466">
    <property type="entry name" value="GlmS/AgaS_SIS"/>
</dbReference>
<dbReference type="InterPro" id="IPR001347">
    <property type="entry name" value="SIS_dom"/>
</dbReference>
<dbReference type="PROSITE" id="PS51464">
    <property type="entry name" value="SIS"/>
    <property type="match status" value="1"/>
</dbReference>
<dbReference type="PANTHER" id="PTHR10937">
    <property type="entry name" value="GLUCOSAMINE--FRUCTOSE-6-PHOSPHATE AMINOTRANSFERASE, ISOMERIZING"/>
    <property type="match status" value="1"/>
</dbReference>
<protein>
    <submittedName>
        <fullName evidence="3">Phosphosugar isomerase</fullName>
    </submittedName>
</protein>
<evidence type="ECO:0000313" key="4">
    <source>
        <dbReference type="Proteomes" id="UP001419084"/>
    </source>
</evidence>
<dbReference type="SUPFAM" id="SSF53697">
    <property type="entry name" value="SIS domain"/>
    <property type="match status" value="1"/>
</dbReference>
<dbReference type="InterPro" id="IPR046348">
    <property type="entry name" value="SIS_dom_sf"/>
</dbReference>
<feature type="domain" description="SIS" evidence="2">
    <location>
        <begin position="32"/>
        <end position="178"/>
    </location>
</feature>
<dbReference type="GO" id="GO:0016853">
    <property type="term" value="F:isomerase activity"/>
    <property type="evidence" value="ECO:0007669"/>
    <property type="project" value="UniProtKB-KW"/>
</dbReference>
<dbReference type="Pfam" id="PF01380">
    <property type="entry name" value="SIS"/>
    <property type="match status" value="1"/>
</dbReference>
<evidence type="ECO:0000259" key="2">
    <source>
        <dbReference type="PROSITE" id="PS51464"/>
    </source>
</evidence>
<keyword evidence="3" id="KW-0413">Isomerase</keyword>
<organism evidence="3 4">
    <name type="scientific">Lacrimispora amygdalina</name>
    <dbReference type="NCBI Taxonomy" id="253257"/>
    <lineage>
        <taxon>Bacteria</taxon>
        <taxon>Bacillati</taxon>
        <taxon>Bacillota</taxon>
        <taxon>Clostridia</taxon>
        <taxon>Lachnospirales</taxon>
        <taxon>Lachnospiraceae</taxon>
        <taxon>Lacrimispora</taxon>
    </lineage>
</organism>
<dbReference type="CDD" id="cd05009">
    <property type="entry name" value="SIS_GlmS_GlmD_2"/>
    <property type="match status" value="1"/>
</dbReference>
<dbReference type="EMBL" id="BRPJ01000061">
    <property type="protein sequence ID" value="GLB31240.1"/>
    <property type="molecule type" value="Genomic_DNA"/>
</dbReference>
<dbReference type="Proteomes" id="UP001419084">
    <property type="component" value="Unassembled WGS sequence"/>
</dbReference>
<keyword evidence="1" id="KW-0677">Repeat</keyword>
<dbReference type="Gene3D" id="3.40.50.10490">
    <property type="entry name" value="Glucose-6-phosphate isomerase like protein, domain 1"/>
    <property type="match status" value="2"/>
</dbReference>